<dbReference type="InterPro" id="IPR048000">
    <property type="entry name" value="TnsA-like"/>
</dbReference>
<dbReference type="InterPro" id="IPR014833">
    <property type="entry name" value="TnsA_N"/>
</dbReference>
<keyword evidence="3" id="KW-1185">Reference proteome</keyword>
<name>A0ABN5Y947_MYCME</name>
<sequence>MIAMGRSGDKASSVSVSYRRADDLSEVAREWTAAGIDELANAAPWRTFRWHRGQKHYSGTYWSSTIGNHVIYESRLELARLLFADFDTSVQNIVAQPFLLRASVDRKPRKHVPDFLLVTNIGPVVVDVKPARRLADPEVAFTFEWTRELVEAKGWRYEVAAEPIAAELQNVRFLSGYRRDWLFRSELLTRVRGKDLDGLVLADALKCLPDEPIQHVKSSLLHLIWRQELLIDLSAPLSGRTELRRRA</sequence>
<accession>A0ABN5Y947</accession>
<feature type="domain" description="TnsA endonuclease N-terminal" evidence="1">
    <location>
        <begin position="88"/>
        <end position="160"/>
    </location>
</feature>
<protein>
    <recommendedName>
        <fullName evidence="1">TnsA endonuclease N-terminal domain-containing protein</fullName>
    </recommendedName>
</protein>
<evidence type="ECO:0000313" key="2">
    <source>
        <dbReference type="EMBL" id="BBX34623.1"/>
    </source>
</evidence>
<evidence type="ECO:0000313" key="3">
    <source>
        <dbReference type="Proteomes" id="UP000465622"/>
    </source>
</evidence>
<evidence type="ECO:0000259" key="1">
    <source>
        <dbReference type="Pfam" id="PF08722"/>
    </source>
</evidence>
<gene>
    <name evidence="2" type="ORF">MMAGJ_39050</name>
</gene>
<dbReference type="Proteomes" id="UP000465622">
    <property type="component" value="Chromosome"/>
</dbReference>
<dbReference type="EMBL" id="AP022567">
    <property type="protein sequence ID" value="BBX34623.1"/>
    <property type="molecule type" value="Genomic_DNA"/>
</dbReference>
<proteinExistence type="predicted"/>
<reference evidence="2 3" key="1">
    <citation type="journal article" date="2019" name="Emerg. Microbes Infect.">
        <title>Comprehensive subspecies identification of 175 nontuberculous mycobacteria species based on 7547 genomic profiles.</title>
        <authorList>
            <person name="Matsumoto Y."/>
            <person name="Kinjo T."/>
            <person name="Motooka D."/>
            <person name="Nabeya D."/>
            <person name="Jung N."/>
            <person name="Uechi K."/>
            <person name="Horii T."/>
            <person name="Iida T."/>
            <person name="Fujita J."/>
            <person name="Nakamura S."/>
        </authorList>
    </citation>
    <scope>NUCLEOTIDE SEQUENCE [LARGE SCALE GENOMIC DNA]</scope>
    <source>
        <strain evidence="2 3">JCM 12375</strain>
    </source>
</reference>
<organism evidence="2 3">
    <name type="scientific">Mycolicibacterium mageritense</name>
    <name type="common">Mycobacterium mageritense</name>
    <dbReference type="NCBI Taxonomy" id="53462"/>
    <lineage>
        <taxon>Bacteria</taxon>
        <taxon>Bacillati</taxon>
        <taxon>Actinomycetota</taxon>
        <taxon>Actinomycetes</taxon>
        <taxon>Mycobacteriales</taxon>
        <taxon>Mycobacteriaceae</taxon>
        <taxon>Mycolicibacterium</taxon>
    </lineage>
</organism>
<dbReference type="Pfam" id="PF08722">
    <property type="entry name" value="Tn7_TnsA-like_N"/>
    <property type="match status" value="1"/>
</dbReference>
<dbReference type="NCBIfam" id="NF033179">
    <property type="entry name" value="TnsA_like_Actin"/>
    <property type="match status" value="1"/>
</dbReference>